<organism evidence="5 6">
    <name type="scientific">Jeotgalibacillus malaysiensis</name>
    <dbReference type="NCBI Taxonomy" id="1508404"/>
    <lineage>
        <taxon>Bacteria</taxon>
        <taxon>Bacillati</taxon>
        <taxon>Bacillota</taxon>
        <taxon>Bacilli</taxon>
        <taxon>Bacillales</taxon>
        <taxon>Caryophanaceae</taxon>
        <taxon>Jeotgalibacillus</taxon>
    </lineage>
</organism>
<dbReference type="SUPFAM" id="SSF53901">
    <property type="entry name" value="Thiolase-like"/>
    <property type="match status" value="1"/>
</dbReference>
<keyword evidence="5" id="KW-0614">Plasmid</keyword>
<dbReference type="Proteomes" id="UP000031449">
    <property type="component" value="Plasmid unnamed"/>
</dbReference>
<dbReference type="HOGENOM" id="CLU_039592_2_2_9"/>
<dbReference type="CDD" id="cd00830">
    <property type="entry name" value="KAS_III"/>
    <property type="match status" value="1"/>
</dbReference>
<dbReference type="KEGG" id="jeo:JMA_39800"/>
<dbReference type="OrthoDB" id="1704808at2"/>
<keyword evidence="1" id="KW-0808">Transferase</keyword>
<feature type="domain" description="Beta-ketoacyl-[acyl-carrier-protein] synthase III C-terminal" evidence="3">
    <location>
        <begin position="236"/>
        <end position="324"/>
    </location>
</feature>
<dbReference type="PANTHER" id="PTHR34069">
    <property type="entry name" value="3-OXOACYL-[ACYL-CARRIER-PROTEIN] SYNTHASE 3"/>
    <property type="match status" value="1"/>
</dbReference>
<dbReference type="EMBL" id="CP009417">
    <property type="protein sequence ID" value="AJD93298.1"/>
    <property type="molecule type" value="Genomic_DNA"/>
</dbReference>
<geneLocation type="plasmid" evidence="6"/>
<dbReference type="Pfam" id="PF08545">
    <property type="entry name" value="ACP_syn_III"/>
    <property type="match status" value="1"/>
</dbReference>
<dbReference type="PANTHER" id="PTHR34069:SF2">
    <property type="entry name" value="BETA-KETOACYL-[ACYL-CARRIER-PROTEIN] SYNTHASE III"/>
    <property type="match status" value="1"/>
</dbReference>
<keyword evidence="6" id="KW-1185">Reference proteome</keyword>
<dbReference type="BioCyc" id="JESP1508404:G14D9-13264-MONOMER"/>
<dbReference type="GO" id="GO:0004315">
    <property type="term" value="F:3-oxoacyl-[acyl-carrier-protein] synthase activity"/>
    <property type="evidence" value="ECO:0007669"/>
    <property type="project" value="InterPro"/>
</dbReference>
<dbReference type="InterPro" id="IPR016039">
    <property type="entry name" value="Thiolase-like"/>
</dbReference>
<evidence type="ECO:0000256" key="1">
    <source>
        <dbReference type="ARBA" id="ARBA00022679"/>
    </source>
</evidence>
<keyword evidence="2" id="KW-0012">Acyltransferase</keyword>
<evidence type="ECO:0000313" key="6">
    <source>
        <dbReference type="Proteomes" id="UP000031449"/>
    </source>
</evidence>
<name>A0A0B5AXM1_9BACL</name>
<dbReference type="GO" id="GO:0044550">
    <property type="term" value="P:secondary metabolite biosynthetic process"/>
    <property type="evidence" value="ECO:0007669"/>
    <property type="project" value="TreeGrafter"/>
</dbReference>
<proteinExistence type="predicted"/>
<dbReference type="InterPro" id="IPR013747">
    <property type="entry name" value="ACP_syn_III_C"/>
</dbReference>
<accession>A0A0B5AXM1</accession>
<dbReference type="Gene3D" id="3.40.47.10">
    <property type="match status" value="1"/>
</dbReference>
<dbReference type="GO" id="GO:0006633">
    <property type="term" value="P:fatty acid biosynthetic process"/>
    <property type="evidence" value="ECO:0007669"/>
    <property type="project" value="InterPro"/>
</dbReference>
<evidence type="ECO:0000256" key="2">
    <source>
        <dbReference type="ARBA" id="ARBA00023315"/>
    </source>
</evidence>
<reference evidence="5 6" key="1">
    <citation type="submission" date="2014-08" db="EMBL/GenBank/DDBJ databases">
        <title>Complete genome of a marine bacteria Jeotgalibacillus malaysiensis.</title>
        <authorList>
            <person name="Yaakop A.S."/>
            <person name="Chan K.-G."/>
            <person name="Goh K.M."/>
        </authorList>
    </citation>
    <scope>NUCLEOTIDE SEQUENCE [LARGE SCALE GENOMIC DNA]</scope>
    <source>
        <strain evidence="5 6">D5</strain>
        <plasmid evidence="6">Plasmid</plasmid>
    </source>
</reference>
<evidence type="ECO:0000313" key="5">
    <source>
        <dbReference type="EMBL" id="AJD93298.1"/>
    </source>
</evidence>
<evidence type="ECO:0000259" key="4">
    <source>
        <dbReference type="Pfam" id="PF08545"/>
    </source>
</evidence>
<feature type="domain" description="Beta-ketoacyl-[acyl-carrier-protein] synthase III N-terminal" evidence="4">
    <location>
        <begin position="112"/>
        <end position="190"/>
    </location>
</feature>
<gene>
    <name evidence="5" type="ORF">JMA_39800</name>
</gene>
<sequence length="324" mass="35978">MNNNIKIASIGMYHPETKRGNDFYLDHFEKKGRDISGLLTALNKKERHVAGEGETTLTMGIESAKRALDKAGLTAKDIDMIIFSTQVPEYIIPTNAMLVHEALGCECHVLVMDSNASCAGMTVAVEQTSRYMMANPHVNRALVIGSDHLTKISNPEQEITYANQGDASVSVILEKTAEDTGFIDAAVHTYSANTDKITYPKEGLAKQGTTGYIDFIPFDPSFGTPIIFNLMETLFERNNLTPEDMGGFFLSQFAYGDTLKIQERFNLPDEKMNFVGDRFGYTGTTSPFLALHEAIEEGKIKRGDHLMFWTVGAGHQFIAMLFKY</sequence>
<dbReference type="Pfam" id="PF08541">
    <property type="entry name" value="ACP_syn_III_C"/>
    <property type="match status" value="1"/>
</dbReference>
<dbReference type="AlphaFoldDB" id="A0A0B5AXM1"/>
<protein>
    <submittedName>
        <fullName evidence="5">3-oxoacyl-ACP synthase</fullName>
    </submittedName>
</protein>
<dbReference type="InterPro" id="IPR013751">
    <property type="entry name" value="ACP_syn_III_N"/>
</dbReference>
<evidence type="ECO:0000259" key="3">
    <source>
        <dbReference type="Pfam" id="PF08541"/>
    </source>
</evidence>